<evidence type="ECO:0000313" key="2">
    <source>
        <dbReference type="Proteomes" id="UP000252172"/>
    </source>
</evidence>
<organism evidence="1 2">
    <name type="scientific">Chryseobacterium lacus</name>
    <dbReference type="NCBI Taxonomy" id="2058346"/>
    <lineage>
        <taxon>Bacteria</taxon>
        <taxon>Pseudomonadati</taxon>
        <taxon>Bacteroidota</taxon>
        <taxon>Flavobacteriia</taxon>
        <taxon>Flavobacteriales</taxon>
        <taxon>Weeksellaceae</taxon>
        <taxon>Chryseobacterium group</taxon>
        <taxon>Chryseobacterium</taxon>
    </lineage>
</organism>
<proteinExistence type="predicted"/>
<protein>
    <submittedName>
        <fullName evidence="1">Uncharacterized protein</fullName>
    </submittedName>
</protein>
<comment type="caution">
    <text evidence="1">The sequence shown here is derived from an EMBL/GenBank/DDBJ whole genome shotgun (WGS) entry which is preliminary data.</text>
</comment>
<reference evidence="1 2" key="1">
    <citation type="submission" date="2018-07" db="EMBL/GenBank/DDBJ databases">
        <title>Chryseobacterium lacus sp. nov., isolated from lake water.</title>
        <authorList>
            <person name="Li C.-M."/>
        </authorList>
    </citation>
    <scope>NUCLEOTIDE SEQUENCE [LARGE SCALE GENOMIC DNA]</scope>
    <source>
        <strain evidence="1 2">YLOS41</strain>
    </source>
</reference>
<gene>
    <name evidence="1" type="ORF">DQ356_10925</name>
</gene>
<accession>A0A368MXX3</accession>
<sequence>MLKRQKASAYSARQKACFFVVSSSVDEKNPGTAPFRVGVKCSGIFCVNLLNSGDAYSMTKTVVVTRLRFVSTLAKFQTLAKLFAAQLQPFATFSILILNHCYEIHNFGLKPSLPKVENVHRSIINAL</sequence>
<keyword evidence="2" id="KW-1185">Reference proteome</keyword>
<evidence type="ECO:0000313" key="1">
    <source>
        <dbReference type="EMBL" id="RCU42121.1"/>
    </source>
</evidence>
<name>A0A368MXX3_9FLAO</name>
<dbReference type="Proteomes" id="UP000252172">
    <property type="component" value="Unassembled WGS sequence"/>
</dbReference>
<dbReference type="EMBL" id="QPIE01000009">
    <property type="protein sequence ID" value="RCU42121.1"/>
    <property type="molecule type" value="Genomic_DNA"/>
</dbReference>
<dbReference type="AlphaFoldDB" id="A0A368MXX3"/>